<gene>
    <name evidence="1" type="ORF">D0C37_19650</name>
    <name evidence="2" type="ORF">G9U55_12050</name>
</gene>
<proteinExistence type="predicted"/>
<dbReference type="RefSeq" id="WP_101277964.1">
    <property type="nucleotide sequence ID" value="NZ_CP031742.1"/>
</dbReference>
<dbReference type="EMBL" id="CP031742">
    <property type="protein sequence ID" value="AXQ56586.1"/>
    <property type="molecule type" value="Genomic_DNA"/>
</dbReference>
<evidence type="ECO:0000313" key="1">
    <source>
        <dbReference type="EMBL" id="AXQ56586.1"/>
    </source>
</evidence>
<dbReference type="AlphaFoldDB" id="A0A385DE83"/>
<protein>
    <submittedName>
        <fullName evidence="1">Uncharacterized protein</fullName>
    </submittedName>
</protein>
<dbReference type="EMBL" id="CP049945">
    <property type="protein sequence ID" value="QRF02860.1"/>
    <property type="molecule type" value="Genomic_DNA"/>
</dbReference>
<dbReference type="Proteomes" id="UP000259636">
    <property type="component" value="Chromosome"/>
</dbReference>
<evidence type="ECO:0000313" key="2">
    <source>
        <dbReference type="EMBL" id="QRF02860.1"/>
    </source>
</evidence>
<accession>A0A385DE83</accession>
<sequence length="108" mass="12192">MGDQEADIGRIKESARALKRVHDTFEKRSNPAKGYGMSEMGSQKLLDAFDEFDSNWKIRRRKLMEELDKLHKITKTAADSYEELDSELARALREADKESGKGKKGGGS</sequence>
<dbReference type="KEGG" id="sky:D0C37_19650"/>
<dbReference type="Proteomes" id="UP000596311">
    <property type="component" value="Chromosome"/>
</dbReference>
<name>A0A385DE83_9ACTN</name>
<evidence type="ECO:0000313" key="4">
    <source>
        <dbReference type="Proteomes" id="UP000596311"/>
    </source>
</evidence>
<keyword evidence="4" id="KW-1185">Reference proteome</keyword>
<dbReference type="GeneID" id="300116367"/>
<organism evidence="1 3">
    <name type="scientific">Streptomyces koyangensis</name>
    <dbReference type="NCBI Taxonomy" id="188770"/>
    <lineage>
        <taxon>Bacteria</taxon>
        <taxon>Bacillati</taxon>
        <taxon>Actinomycetota</taxon>
        <taxon>Actinomycetes</taxon>
        <taxon>Kitasatosporales</taxon>
        <taxon>Streptomycetaceae</taxon>
        <taxon>Streptomyces</taxon>
        <taxon>Streptomyces aurantiacus group</taxon>
    </lineage>
</organism>
<reference evidence="1 3" key="1">
    <citation type="submission" date="2018-08" db="EMBL/GenBank/DDBJ databases">
        <authorList>
            <person name="Ferrada E.E."/>
            <person name="Latorre B.A."/>
        </authorList>
    </citation>
    <scope>NUCLEOTIDE SEQUENCE [LARGE SCALE GENOMIC DNA]</scope>
    <source>
        <strain evidence="1 3">VK-A60T</strain>
    </source>
</reference>
<reference evidence="2 4" key="2">
    <citation type="submission" date="2020-03" db="EMBL/GenBank/DDBJ databases">
        <title>Genome mining and metabolic profiling illuminate the polycyclic tetramate macrolactams from Streptomyces koyangensis SCSIO 5802.</title>
        <authorList>
            <person name="Ding W."/>
        </authorList>
    </citation>
    <scope>NUCLEOTIDE SEQUENCE [LARGE SCALE GENOMIC DNA]</scope>
    <source>
        <strain evidence="2 4">SCSIO 5802</strain>
    </source>
</reference>
<evidence type="ECO:0000313" key="3">
    <source>
        <dbReference type="Proteomes" id="UP000259636"/>
    </source>
</evidence>